<gene>
    <name evidence="1" type="ORF">CK203_090921</name>
</gene>
<name>A0A438DRX4_VITVI</name>
<comment type="caution">
    <text evidence="1">The sequence shown here is derived from an EMBL/GenBank/DDBJ whole genome shotgun (WGS) entry which is preliminary data.</text>
</comment>
<reference evidence="1 2" key="1">
    <citation type="journal article" date="2018" name="PLoS Genet.">
        <title>Population sequencing reveals clonal diversity and ancestral inbreeding in the grapevine cultivar Chardonnay.</title>
        <authorList>
            <person name="Roach M.J."/>
            <person name="Johnson D.L."/>
            <person name="Bohlmann J."/>
            <person name="van Vuuren H.J."/>
            <person name="Jones S.J."/>
            <person name="Pretorius I.S."/>
            <person name="Schmidt S.A."/>
            <person name="Borneman A.R."/>
        </authorList>
    </citation>
    <scope>NUCLEOTIDE SEQUENCE [LARGE SCALE GENOMIC DNA]</scope>
    <source>
        <strain evidence="2">cv. Chardonnay</strain>
        <tissue evidence="1">Leaf</tissue>
    </source>
</reference>
<evidence type="ECO:0000313" key="1">
    <source>
        <dbReference type="EMBL" id="RVW38214.1"/>
    </source>
</evidence>
<dbReference type="AlphaFoldDB" id="A0A438DRX4"/>
<evidence type="ECO:0000313" key="2">
    <source>
        <dbReference type="Proteomes" id="UP000288805"/>
    </source>
</evidence>
<protein>
    <submittedName>
        <fullName evidence="1">Uncharacterized protein</fullName>
    </submittedName>
</protein>
<accession>A0A438DRX4</accession>
<proteinExistence type="predicted"/>
<dbReference type="EMBL" id="QGNW01001509">
    <property type="protein sequence ID" value="RVW38214.1"/>
    <property type="molecule type" value="Genomic_DNA"/>
</dbReference>
<sequence>MGKDSGLPISLWNRDILSKVGEACGGFLGMDAKTERMEELQWARIRTRPTLSVSPTEEREICYAVGGWDAKTDLRVGAPHGVLSWALWLQLKPQEQKACRVDRLAGLSDEALWTEGFNQSSSSVASLGPKENRRIEAWRPTVEAGLVAEKEPSDHLAEAQRCGPSHAGSPLSYMSLFGRRMGCDAGGEYCDLSGLGEKRDEDENPLQMLMGMEPPVSGACRMLGLVEASKDRIDVIGKGWTPIK</sequence>
<organism evidence="1 2">
    <name type="scientific">Vitis vinifera</name>
    <name type="common">Grape</name>
    <dbReference type="NCBI Taxonomy" id="29760"/>
    <lineage>
        <taxon>Eukaryota</taxon>
        <taxon>Viridiplantae</taxon>
        <taxon>Streptophyta</taxon>
        <taxon>Embryophyta</taxon>
        <taxon>Tracheophyta</taxon>
        <taxon>Spermatophyta</taxon>
        <taxon>Magnoliopsida</taxon>
        <taxon>eudicotyledons</taxon>
        <taxon>Gunneridae</taxon>
        <taxon>Pentapetalae</taxon>
        <taxon>rosids</taxon>
        <taxon>Vitales</taxon>
        <taxon>Vitaceae</taxon>
        <taxon>Viteae</taxon>
        <taxon>Vitis</taxon>
    </lineage>
</organism>
<dbReference type="Proteomes" id="UP000288805">
    <property type="component" value="Unassembled WGS sequence"/>
</dbReference>